<organism evidence="2 3">
    <name type="scientific">candidate division WWE3 bacterium CG06_land_8_20_14_3_00_42_16</name>
    <dbReference type="NCBI Taxonomy" id="1975083"/>
    <lineage>
        <taxon>Bacteria</taxon>
        <taxon>Katanobacteria</taxon>
    </lineage>
</organism>
<evidence type="ECO:0000313" key="3">
    <source>
        <dbReference type="Proteomes" id="UP000229916"/>
    </source>
</evidence>
<keyword evidence="1" id="KW-0472">Membrane</keyword>
<keyword evidence="1" id="KW-0812">Transmembrane</keyword>
<dbReference type="EMBL" id="PEWD01000062">
    <property type="protein sequence ID" value="PIU68693.1"/>
    <property type="molecule type" value="Genomic_DNA"/>
</dbReference>
<gene>
    <name evidence="2" type="ORF">COS81_02940</name>
</gene>
<feature type="transmembrane region" description="Helical" evidence="1">
    <location>
        <begin position="16"/>
        <end position="37"/>
    </location>
</feature>
<evidence type="ECO:0000256" key="1">
    <source>
        <dbReference type="SAM" id="Phobius"/>
    </source>
</evidence>
<proteinExistence type="predicted"/>
<accession>A0A2M7AMU2</accession>
<dbReference type="Proteomes" id="UP000229916">
    <property type="component" value="Unassembled WGS sequence"/>
</dbReference>
<evidence type="ECO:0000313" key="2">
    <source>
        <dbReference type="EMBL" id="PIU68693.1"/>
    </source>
</evidence>
<comment type="caution">
    <text evidence="2">The sequence shown here is derived from an EMBL/GenBank/DDBJ whole genome shotgun (WGS) entry which is preliminary data.</text>
</comment>
<dbReference type="AlphaFoldDB" id="A0A2M7AMU2"/>
<protein>
    <submittedName>
        <fullName evidence="2">Uncharacterized protein</fullName>
    </submittedName>
</protein>
<sequence length="237" mass="26446">MKLPTWVTTVTPFSKALALFFFITFPIAGFFFGMKYYEHASSLKAQLCNTANTSSSTNVTCNETSNSSISSSLQNHYGYSQGQDDTVWFIDETVVETNPEGTTSAERADVIKYLKLSFPKAHPLVDRVESPSFDQPFTIYTKTPGCVIDTSGAIGRGGGDSREIFDTKLGDFTYRFDAWSWDSTFSAHNEDWSIQFGLNSIGSSDPNFELCINDMKQILPSLKAEYVPYEVIKTIIQ</sequence>
<name>A0A2M7AMU2_UNCKA</name>
<keyword evidence="1" id="KW-1133">Transmembrane helix</keyword>
<reference evidence="3" key="1">
    <citation type="submission" date="2017-09" db="EMBL/GenBank/DDBJ databases">
        <title>Depth-based differentiation of microbial function through sediment-hosted aquifers and enrichment of novel symbionts in the deep terrestrial subsurface.</title>
        <authorList>
            <person name="Probst A.J."/>
            <person name="Ladd B."/>
            <person name="Jarett J.K."/>
            <person name="Geller-Mcgrath D.E."/>
            <person name="Sieber C.M.K."/>
            <person name="Emerson J.B."/>
            <person name="Anantharaman K."/>
            <person name="Thomas B.C."/>
            <person name="Malmstrom R."/>
            <person name="Stieglmeier M."/>
            <person name="Klingl A."/>
            <person name="Woyke T."/>
            <person name="Ryan C.M."/>
            <person name="Banfield J.F."/>
        </authorList>
    </citation>
    <scope>NUCLEOTIDE SEQUENCE [LARGE SCALE GENOMIC DNA]</scope>
</reference>